<evidence type="ECO:0000256" key="4">
    <source>
        <dbReference type="ARBA" id="ARBA00023002"/>
    </source>
</evidence>
<dbReference type="Gene3D" id="1.20.1260.10">
    <property type="match status" value="1"/>
</dbReference>
<dbReference type="GO" id="GO:0016491">
    <property type="term" value="F:oxidoreductase activity"/>
    <property type="evidence" value="ECO:0007669"/>
    <property type="project" value="UniProtKB-KW"/>
</dbReference>
<evidence type="ECO:0000256" key="5">
    <source>
        <dbReference type="ARBA" id="ARBA00023004"/>
    </source>
</evidence>
<dbReference type="InterPro" id="IPR009040">
    <property type="entry name" value="Ferritin-like_diiron"/>
</dbReference>
<dbReference type="PANTHER" id="PTHR11431">
    <property type="entry name" value="FERRITIN"/>
    <property type="match status" value="1"/>
</dbReference>
<feature type="domain" description="Ferritin-like diiron" evidence="8">
    <location>
        <begin position="9"/>
        <end position="154"/>
    </location>
</feature>
<feature type="binding site" evidence="6">
    <location>
        <position position="103"/>
    </location>
    <ligand>
        <name>Fe cation</name>
        <dbReference type="ChEBI" id="CHEBI:24875"/>
        <label>1</label>
    </ligand>
</feature>
<dbReference type="GO" id="GO:0005737">
    <property type="term" value="C:cytoplasm"/>
    <property type="evidence" value="ECO:0007669"/>
    <property type="project" value="UniProtKB-SubCell"/>
</dbReference>
<dbReference type="RefSeq" id="WP_205720717.1">
    <property type="nucleotide sequence ID" value="NZ_CP070608.1"/>
</dbReference>
<dbReference type="PROSITE" id="PS50905">
    <property type="entry name" value="FERRITIN_LIKE"/>
    <property type="match status" value="1"/>
</dbReference>
<dbReference type="PANTHER" id="PTHR11431:SF127">
    <property type="entry name" value="BACTERIAL NON-HEME FERRITIN"/>
    <property type="match status" value="1"/>
</dbReference>
<organism evidence="9 10">
    <name type="scientific">Fulvivirga lutea</name>
    <dbReference type="NCBI Taxonomy" id="2810512"/>
    <lineage>
        <taxon>Bacteria</taxon>
        <taxon>Pseudomonadati</taxon>
        <taxon>Bacteroidota</taxon>
        <taxon>Cytophagia</taxon>
        <taxon>Cytophagales</taxon>
        <taxon>Fulvivirgaceae</taxon>
        <taxon>Fulvivirga</taxon>
    </lineage>
</organism>
<feature type="binding site" evidence="6">
    <location>
        <position position="136"/>
    </location>
    <ligand>
        <name>Fe cation</name>
        <dbReference type="ChEBI" id="CHEBI:24875"/>
        <label>1</label>
    </ligand>
</feature>
<dbReference type="InterPro" id="IPR008331">
    <property type="entry name" value="Ferritin_DPS_dom"/>
</dbReference>
<keyword evidence="2 7" id="KW-0409">Iron storage</keyword>
<keyword evidence="3 6" id="KW-0479">Metal-binding</keyword>
<dbReference type="InterPro" id="IPR001519">
    <property type="entry name" value="Ferritin"/>
</dbReference>
<dbReference type="KEGG" id="fuv:JR347_11315"/>
<comment type="subcellular location">
    <subcellularLocation>
        <location evidence="7">Cytoplasm</location>
    </subcellularLocation>
</comment>
<dbReference type="InterPro" id="IPR012347">
    <property type="entry name" value="Ferritin-like"/>
</dbReference>
<dbReference type="AlphaFoldDB" id="A0A974WHH7"/>
<evidence type="ECO:0000256" key="3">
    <source>
        <dbReference type="ARBA" id="ARBA00022723"/>
    </source>
</evidence>
<keyword evidence="5 6" id="KW-0408">Iron</keyword>
<feature type="binding site" evidence="6">
    <location>
        <position position="59"/>
    </location>
    <ligand>
        <name>Fe cation</name>
        <dbReference type="ChEBI" id="CHEBI:24875"/>
        <label>1</label>
    </ligand>
</feature>
<keyword evidence="7" id="KW-0963">Cytoplasm</keyword>
<dbReference type="InterPro" id="IPR009078">
    <property type="entry name" value="Ferritin-like_SF"/>
</dbReference>
<accession>A0A974WHH7</accession>
<comment type="catalytic activity">
    <reaction evidence="7">
        <text>4 Fe(2+) + O2 + 6 H2O = 4 iron(III) oxide-hydroxide + 12 H(+)</text>
        <dbReference type="Rhea" id="RHEA:11972"/>
        <dbReference type="ChEBI" id="CHEBI:15377"/>
        <dbReference type="ChEBI" id="CHEBI:15378"/>
        <dbReference type="ChEBI" id="CHEBI:15379"/>
        <dbReference type="ChEBI" id="CHEBI:29033"/>
        <dbReference type="ChEBI" id="CHEBI:78619"/>
        <dbReference type="EC" id="1.16.3.2"/>
    </reaction>
</comment>
<proteinExistence type="inferred from homology"/>
<evidence type="ECO:0000259" key="8">
    <source>
        <dbReference type="PROSITE" id="PS50905"/>
    </source>
</evidence>
<comment type="similarity">
    <text evidence="1 7">Belongs to the ferritin family. Prokaryotic subfamily.</text>
</comment>
<sequence length="176" mass="20549">MKDILRKHHILKEEIVKIINRQIKMEAHSSAAYLAMAAWCDVRGYDNSADFFFKQSEEERKHQLKLFHYLCDMECDAVSPSVGDSQHDFGTLREVFEKALEMEVAVSDAIHEIVGECRKYNDIATEEFMRWFVSEQIEEEYIARRAVELFDVLGEDKIALGMFEERILDIEYDGGN</sequence>
<dbReference type="CDD" id="cd01055">
    <property type="entry name" value="Nonheme_Ferritin"/>
    <property type="match status" value="1"/>
</dbReference>
<feature type="binding site" evidence="6">
    <location>
        <position position="62"/>
    </location>
    <ligand>
        <name>Fe cation</name>
        <dbReference type="ChEBI" id="CHEBI:24875"/>
        <label>1</label>
    </ligand>
</feature>
<reference evidence="9" key="1">
    <citation type="submission" date="2021-02" db="EMBL/GenBank/DDBJ databases">
        <title>Fulvivirga sp. S481 isolated from sea water.</title>
        <authorList>
            <person name="Bae S.S."/>
            <person name="Baek K."/>
        </authorList>
    </citation>
    <scope>NUCLEOTIDE SEQUENCE</scope>
    <source>
        <strain evidence="9">S481</strain>
    </source>
</reference>
<gene>
    <name evidence="9" type="ORF">JR347_11315</name>
</gene>
<dbReference type="SUPFAM" id="SSF47240">
    <property type="entry name" value="Ferritin-like"/>
    <property type="match status" value="1"/>
</dbReference>
<dbReference type="GO" id="GO:0006826">
    <property type="term" value="P:iron ion transport"/>
    <property type="evidence" value="ECO:0007669"/>
    <property type="project" value="InterPro"/>
</dbReference>
<protein>
    <recommendedName>
        <fullName evidence="7">Ferritin</fullName>
        <ecNumber evidence="7">1.16.3.2</ecNumber>
    </recommendedName>
</protein>
<dbReference type="EMBL" id="CP070608">
    <property type="protein sequence ID" value="QSE96200.1"/>
    <property type="molecule type" value="Genomic_DNA"/>
</dbReference>
<evidence type="ECO:0000313" key="9">
    <source>
        <dbReference type="EMBL" id="QSE96200.1"/>
    </source>
</evidence>
<name>A0A974WHH7_9BACT</name>
<evidence type="ECO:0000256" key="6">
    <source>
        <dbReference type="PIRSR" id="PIRSR601519-1"/>
    </source>
</evidence>
<evidence type="ECO:0000313" key="10">
    <source>
        <dbReference type="Proteomes" id="UP000662783"/>
    </source>
</evidence>
<keyword evidence="10" id="KW-1185">Reference proteome</keyword>
<keyword evidence="4" id="KW-0560">Oxidoreductase</keyword>
<comment type="function">
    <text evidence="7">Iron-storage protein.</text>
</comment>
<dbReference type="GO" id="GO:0008198">
    <property type="term" value="F:ferrous iron binding"/>
    <property type="evidence" value="ECO:0007669"/>
    <property type="project" value="TreeGrafter"/>
</dbReference>
<evidence type="ECO:0000256" key="1">
    <source>
        <dbReference type="ARBA" id="ARBA00006950"/>
    </source>
</evidence>
<evidence type="ECO:0000256" key="2">
    <source>
        <dbReference type="ARBA" id="ARBA00022434"/>
    </source>
</evidence>
<evidence type="ECO:0000256" key="7">
    <source>
        <dbReference type="RuleBase" id="RU361145"/>
    </source>
</evidence>
<dbReference type="InterPro" id="IPR041719">
    <property type="entry name" value="Ferritin_prok"/>
</dbReference>
<feature type="binding site" evidence="6">
    <location>
        <position position="26"/>
    </location>
    <ligand>
        <name>Fe cation</name>
        <dbReference type="ChEBI" id="CHEBI:24875"/>
        <label>1</label>
    </ligand>
</feature>
<dbReference type="EC" id="1.16.3.2" evidence="7"/>
<dbReference type="GO" id="GO:0008199">
    <property type="term" value="F:ferric iron binding"/>
    <property type="evidence" value="ECO:0007669"/>
    <property type="project" value="InterPro"/>
</dbReference>
<dbReference type="GO" id="GO:0006879">
    <property type="term" value="P:intracellular iron ion homeostasis"/>
    <property type="evidence" value="ECO:0007669"/>
    <property type="project" value="UniProtKB-KW"/>
</dbReference>
<dbReference type="Pfam" id="PF00210">
    <property type="entry name" value="Ferritin"/>
    <property type="match status" value="1"/>
</dbReference>
<dbReference type="Proteomes" id="UP000662783">
    <property type="component" value="Chromosome"/>
</dbReference>